<dbReference type="InterPro" id="IPR009061">
    <property type="entry name" value="DNA-bd_dom_put_sf"/>
</dbReference>
<protein>
    <submittedName>
        <fullName evidence="3">MerR family transcriptional regulator</fullName>
    </submittedName>
</protein>
<evidence type="ECO:0000256" key="1">
    <source>
        <dbReference type="SAM" id="MobiDB-lite"/>
    </source>
</evidence>
<dbReference type="Gene3D" id="1.10.1660.10">
    <property type="match status" value="1"/>
</dbReference>
<feature type="compositionally biased region" description="Basic and acidic residues" evidence="1">
    <location>
        <begin position="58"/>
        <end position="72"/>
    </location>
</feature>
<feature type="domain" description="HTH merR-type" evidence="2">
    <location>
        <begin position="1"/>
        <end position="44"/>
    </location>
</feature>
<evidence type="ECO:0000259" key="2">
    <source>
        <dbReference type="PROSITE" id="PS50937"/>
    </source>
</evidence>
<organism evidence="3 4">
    <name type="scientific">Luteimicrobium album</name>
    <dbReference type="NCBI Taxonomy" id="1054550"/>
    <lineage>
        <taxon>Bacteria</taxon>
        <taxon>Bacillati</taxon>
        <taxon>Actinomycetota</taxon>
        <taxon>Actinomycetes</taxon>
        <taxon>Micrococcales</taxon>
        <taxon>Luteimicrobium</taxon>
    </lineage>
</organism>
<accession>A0ABQ6I6V5</accession>
<dbReference type="SUPFAM" id="SSF46955">
    <property type="entry name" value="Putative DNA-binding domain"/>
    <property type="match status" value="1"/>
</dbReference>
<proteinExistence type="predicted"/>
<gene>
    <name evidence="3" type="ORF">GCM10025864_37110</name>
</gene>
<sequence length="207" mass="22581">MEPVRTAAGYRQYSPADVERIRFVLVEQRDRYLPLKVIKDRLEELDAGEIELGRPAARSHEVRVREVREPGVAERSGPDPSPAAPAPGTSVHDDGEPEAEVDRALVDGLVSAGVLRVGPGGRLDATAGEILRAATALGRYGIEPRHLRSLRTALDREVALARQVVAPLRSQQSPAARVRADETADEIGDLFVRLHAAWLRQEIADLA</sequence>
<evidence type="ECO:0000313" key="4">
    <source>
        <dbReference type="Proteomes" id="UP001157091"/>
    </source>
</evidence>
<dbReference type="EMBL" id="BSUK01000001">
    <property type="protein sequence ID" value="GMA25952.1"/>
    <property type="molecule type" value="Genomic_DNA"/>
</dbReference>
<dbReference type="Proteomes" id="UP001157091">
    <property type="component" value="Unassembled WGS sequence"/>
</dbReference>
<dbReference type="PROSITE" id="PS50937">
    <property type="entry name" value="HTH_MERR_2"/>
    <property type="match status" value="1"/>
</dbReference>
<dbReference type="InterPro" id="IPR000551">
    <property type="entry name" value="MerR-type_HTH_dom"/>
</dbReference>
<feature type="region of interest" description="Disordered" evidence="1">
    <location>
        <begin position="58"/>
        <end position="98"/>
    </location>
</feature>
<dbReference type="CDD" id="cd00592">
    <property type="entry name" value="HTH_MerR-like"/>
    <property type="match status" value="1"/>
</dbReference>
<name>A0ABQ6I6V5_9MICO</name>
<evidence type="ECO:0000313" key="3">
    <source>
        <dbReference type="EMBL" id="GMA25952.1"/>
    </source>
</evidence>
<reference evidence="4" key="1">
    <citation type="journal article" date="2019" name="Int. J. Syst. Evol. Microbiol.">
        <title>The Global Catalogue of Microorganisms (GCM) 10K type strain sequencing project: providing services to taxonomists for standard genome sequencing and annotation.</title>
        <authorList>
            <consortium name="The Broad Institute Genomics Platform"/>
            <consortium name="The Broad Institute Genome Sequencing Center for Infectious Disease"/>
            <person name="Wu L."/>
            <person name="Ma J."/>
        </authorList>
    </citation>
    <scope>NUCLEOTIDE SEQUENCE [LARGE SCALE GENOMIC DNA]</scope>
    <source>
        <strain evidence="4">NBRC 106348</strain>
    </source>
</reference>
<keyword evidence="4" id="KW-1185">Reference proteome</keyword>
<comment type="caution">
    <text evidence="3">The sequence shown here is derived from an EMBL/GenBank/DDBJ whole genome shotgun (WGS) entry which is preliminary data.</text>
</comment>